<dbReference type="AlphaFoldDB" id="A0A6J7J795"/>
<evidence type="ECO:0000313" key="9">
    <source>
        <dbReference type="EMBL" id="CAB4938989.1"/>
    </source>
</evidence>
<comment type="similarity">
    <text evidence="1">Belongs to the CoaE family.</text>
</comment>
<reference evidence="9" key="1">
    <citation type="submission" date="2020-05" db="EMBL/GenBank/DDBJ databases">
        <authorList>
            <person name="Chiriac C."/>
            <person name="Salcher M."/>
            <person name="Ghai R."/>
            <person name="Kavagutti S V."/>
        </authorList>
    </citation>
    <scope>NUCLEOTIDE SEQUENCE</scope>
</reference>
<evidence type="ECO:0000256" key="7">
    <source>
        <dbReference type="ARBA" id="ARBA00022993"/>
    </source>
</evidence>
<dbReference type="FunFam" id="3.40.50.300:FF:000991">
    <property type="entry name" value="Dephospho-CoA kinase"/>
    <property type="match status" value="1"/>
</dbReference>
<dbReference type="CDD" id="cd02022">
    <property type="entry name" value="DPCK"/>
    <property type="match status" value="1"/>
</dbReference>
<sequence length="211" mass="22265">MLLLGLTGGIGSGKSTVSSALAERGAVVIDADGVVRELQAPGGAVLAAMVEHFGNEILAADGTLDRQAVANIVFTDAEQLKALNAIVHPAVGAEIDARIEAQRSLDNIVVLDIPLLVENKPYSPEGVIVVDTDPEIAVDRLVRFRGFTAEDARARMARQATREQRLAEADFVVPNDGTPEDLVPHIDACWEWIKGLESATDTADSASGSDS</sequence>
<evidence type="ECO:0000256" key="6">
    <source>
        <dbReference type="ARBA" id="ARBA00022840"/>
    </source>
</evidence>
<dbReference type="Pfam" id="PF01121">
    <property type="entry name" value="CoaE"/>
    <property type="match status" value="1"/>
</dbReference>
<dbReference type="InterPro" id="IPR027417">
    <property type="entry name" value="P-loop_NTPase"/>
</dbReference>
<dbReference type="EMBL" id="CAEMXZ010000049">
    <property type="protein sequence ID" value="CAB4323504.1"/>
    <property type="molecule type" value="Genomic_DNA"/>
</dbReference>
<accession>A0A6J7J795</accession>
<dbReference type="PANTHER" id="PTHR10695">
    <property type="entry name" value="DEPHOSPHO-COA KINASE-RELATED"/>
    <property type="match status" value="1"/>
</dbReference>
<dbReference type="NCBIfam" id="NF002879">
    <property type="entry name" value="PRK03333.1"/>
    <property type="match status" value="1"/>
</dbReference>
<name>A0A6J7J795_9ZZZZ</name>
<evidence type="ECO:0000256" key="2">
    <source>
        <dbReference type="ARBA" id="ARBA00022490"/>
    </source>
</evidence>
<keyword evidence="2" id="KW-0963">Cytoplasm</keyword>
<dbReference type="Gene3D" id="3.40.50.300">
    <property type="entry name" value="P-loop containing nucleotide triphosphate hydrolases"/>
    <property type="match status" value="1"/>
</dbReference>
<evidence type="ECO:0000256" key="3">
    <source>
        <dbReference type="ARBA" id="ARBA00022679"/>
    </source>
</evidence>
<keyword evidence="3" id="KW-0808">Transferase</keyword>
<evidence type="ECO:0000256" key="1">
    <source>
        <dbReference type="ARBA" id="ARBA00009018"/>
    </source>
</evidence>
<dbReference type="GO" id="GO:0005524">
    <property type="term" value="F:ATP binding"/>
    <property type="evidence" value="ECO:0007669"/>
    <property type="project" value="UniProtKB-KW"/>
</dbReference>
<evidence type="ECO:0000313" key="8">
    <source>
        <dbReference type="EMBL" id="CAB4323504.1"/>
    </source>
</evidence>
<organism evidence="9">
    <name type="scientific">freshwater metagenome</name>
    <dbReference type="NCBI Taxonomy" id="449393"/>
    <lineage>
        <taxon>unclassified sequences</taxon>
        <taxon>metagenomes</taxon>
        <taxon>ecological metagenomes</taxon>
    </lineage>
</organism>
<dbReference type="PANTHER" id="PTHR10695:SF46">
    <property type="entry name" value="BIFUNCTIONAL COENZYME A SYNTHASE-RELATED"/>
    <property type="match status" value="1"/>
</dbReference>
<dbReference type="SUPFAM" id="SSF52540">
    <property type="entry name" value="P-loop containing nucleoside triphosphate hydrolases"/>
    <property type="match status" value="1"/>
</dbReference>
<proteinExistence type="inferred from homology"/>
<protein>
    <submittedName>
        <fullName evidence="9">Unannotated protein</fullName>
    </submittedName>
</protein>
<keyword evidence="6" id="KW-0067">ATP-binding</keyword>
<dbReference type="GO" id="GO:0015937">
    <property type="term" value="P:coenzyme A biosynthetic process"/>
    <property type="evidence" value="ECO:0007669"/>
    <property type="project" value="UniProtKB-KW"/>
</dbReference>
<gene>
    <name evidence="8" type="ORF">UFOPK1392_01259</name>
    <name evidence="9" type="ORF">UFOPK3733_01164</name>
</gene>
<evidence type="ECO:0000256" key="4">
    <source>
        <dbReference type="ARBA" id="ARBA00022741"/>
    </source>
</evidence>
<keyword evidence="7" id="KW-0173">Coenzyme A biosynthesis</keyword>
<dbReference type="EMBL" id="CAFBNC010000054">
    <property type="protein sequence ID" value="CAB4938989.1"/>
    <property type="molecule type" value="Genomic_DNA"/>
</dbReference>
<dbReference type="PROSITE" id="PS51219">
    <property type="entry name" value="DPCK"/>
    <property type="match status" value="1"/>
</dbReference>
<dbReference type="GO" id="GO:0004140">
    <property type="term" value="F:dephospho-CoA kinase activity"/>
    <property type="evidence" value="ECO:0007669"/>
    <property type="project" value="InterPro"/>
</dbReference>
<evidence type="ECO:0000256" key="5">
    <source>
        <dbReference type="ARBA" id="ARBA00022777"/>
    </source>
</evidence>
<keyword evidence="4" id="KW-0547">Nucleotide-binding</keyword>
<dbReference type="HAMAP" id="MF_00376">
    <property type="entry name" value="Dephospho_CoA_kinase"/>
    <property type="match status" value="1"/>
</dbReference>
<dbReference type="InterPro" id="IPR001977">
    <property type="entry name" value="Depp_CoAkinase"/>
</dbReference>
<keyword evidence="5" id="KW-0418">Kinase</keyword>
<dbReference type="NCBIfam" id="TIGR00152">
    <property type="entry name" value="dephospho-CoA kinase"/>
    <property type="match status" value="1"/>
</dbReference>